<proteinExistence type="predicted"/>
<evidence type="ECO:0000313" key="3">
    <source>
        <dbReference type="EMBL" id="UTX43868.1"/>
    </source>
</evidence>
<feature type="compositionally biased region" description="Basic and acidic residues" evidence="1">
    <location>
        <begin position="275"/>
        <end position="317"/>
    </location>
</feature>
<evidence type="ECO:0000256" key="1">
    <source>
        <dbReference type="SAM" id="MobiDB-lite"/>
    </source>
</evidence>
<evidence type="ECO:0000313" key="5">
    <source>
        <dbReference type="Proteomes" id="UP001059546"/>
    </source>
</evidence>
<dbReference type="EMBL" id="CP075154">
    <property type="protein sequence ID" value="UTX43868.1"/>
    <property type="molecule type" value="Genomic_DNA"/>
</dbReference>
<sequence length="385" mass="41858">MRGAMSALFIASRAVCDVIRLVPKCDPTCMKGRLLASYYSGPMAISPVYVSSKSSAPPRAPMVVKSTVRSPDIPKKSTSARAARIPNVIRTTVTTTVLKTVSAEMPRSLQPPIVVMQPRYVMQPVPVALSPMSVGGAPRQSARPSPPRLPVQQQGAGTEAINRIGKRINLIYTMLTTLKQKYLQMAPQRPQRIVVVAPVTTMTVLKTVSITPPQIPTIPVIAQPATIVTPAKPAPQPLQTVKGLEAPGSTSTICVTPPQSIRDGNKAAKSSRSVEPAKKAESRKSDKAHKNTKSRKADSEESDSSRESSSSSEKEKPLYMLKTGRLGRRRPKKRDSFIDCYLRGNPSECNAENSEREPDIGDAVIYKNDFDSDDEIIYLSDLLGR</sequence>
<protein>
    <submittedName>
        <fullName evidence="3">Uncharacterized protein</fullName>
    </submittedName>
</protein>
<organism evidence="3 5">
    <name type="scientific">Encephalitozoon hellem</name>
    <name type="common">Microsporidian parasite</name>
    <dbReference type="NCBI Taxonomy" id="27973"/>
    <lineage>
        <taxon>Eukaryota</taxon>
        <taxon>Fungi</taxon>
        <taxon>Fungi incertae sedis</taxon>
        <taxon>Microsporidia</taxon>
        <taxon>Unikaryonidae</taxon>
        <taxon>Encephalitozoon</taxon>
    </lineage>
</organism>
<feature type="region of interest" description="Disordered" evidence="1">
    <location>
        <begin position="133"/>
        <end position="157"/>
    </location>
</feature>
<feature type="signal peptide" evidence="2">
    <location>
        <begin position="1"/>
        <end position="16"/>
    </location>
</feature>
<accession>A0A9Q9F8U5</accession>
<evidence type="ECO:0000256" key="2">
    <source>
        <dbReference type="SAM" id="SignalP"/>
    </source>
</evidence>
<evidence type="ECO:0000313" key="4">
    <source>
        <dbReference type="EMBL" id="UTX44089.1"/>
    </source>
</evidence>
<feature type="compositionally biased region" description="Polar residues" evidence="1">
    <location>
        <begin position="248"/>
        <end position="259"/>
    </location>
</feature>
<keyword evidence="2" id="KW-0732">Signal</keyword>
<dbReference type="Proteomes" id="UP001059546">
    <property type="component" value="Chromosome X"/>
</dbReference>
<feature type="chain" id="PRO_5040052475" evidence="2">
    <location>
        <begin position="17"/>
        <end position="385"/>
    </location>
</feature>
<dbReference type="AlphaFoldDB" id="A0A9Q9F8U5"/>
<feature type="region of interest" description="Disordered" evidence="1">
    <location>
        <begin position="238"/>
        <end position="330"/>
    </location>
</feature>
<gene>
    <name evidence="3" type="ORF">GPU96_08g16440</name>
    <name evidence="4" type="ORF">GPU96_10g18750</name>
</gene>
<dbReference type="EMBL" id="CP075156">
    <property type="protein sequence ID" value="UTX44089.1"/>
    <property type="molecule type" value="Genomic_DNA"/>
</dbReference>
<name>A0A9Q9F8U5_ENCHE</name>
<reference evidence="3" key="1">
    <citation type="submission" date="2021-05" db="EMBL/GenBank/DDBJ databases">
        <title>Encephalitozoon hellem ATCC 50604 Complete Genome.</title>
        <authorList>
            <person name="Mascarenhas dos Santos A.C."/>
            <person name="Julian A.T."/>
            <person name="Pombert J.-F."/>
        </authorList>
    </citation>
    <scope>NUCLEOTIDE SEQUENCE</scope>
    <source>
        <strain evidence="3">ATCC 50604</strain>
    </source>
</reference>
<dbReference type="Proteomes" id="UP001059546">
    <property type="component" value="Chromosome VIII"/>
</dbReference>